<dbReference type="Proteomes" id="UP000887013">
    <property type="component" value="Unassembled WGS sequence"/>
</dbReference>
<gene>
    <name evidence="2" type="ORF">NPIL_582811</name>
</gene>
<reference evidence="2" key="1">
    <citation type="submission" date="2020-08" db="EMBL/GenBank/DDBJ databases">
        <title>Multicomponent nature underlies the extraordinary mechanical properties of spider dragline silk.</title>
        <authorList>
            <person name="Kono N."/>
            <person name="Nakamura H."/>
            <person name="Mori M."/>
            <person name="Yoshida Y."/>
            <person name="Ohtoshi R."/>
            <person name="Malay A.D."/>
            <person name="Moran D.A.P."/>
            <person name="Tomita M."/>
            <person name="Numata K."/>
            <person name="Arakawa K."/>
        </authorList>
    </citation>
    <scope>NUCLEOTIDE SEQUENCE</scope>
</reference>
<feature type="transmembrane region" description="Helical" evidence="1">
    <location>
        <begin position="56"/>
        <end position="78"/>
    </location>
</feature>
<keyword evidence="1" id="KW-1133">Transmembrane helix</keyword>
<accession>A0A8X6N681</accession>
<proteinExistence type="predicted"/>
<evidence type="ECO:0000313" key="3">
    <source>
        <dbReference type="Proteomes" id="UP000887013"/>
    </source>
</evidence>
<sequence>MPRDVTLMPRDAVPMLRRYAARCRSTRAFVTLAAVCCVEPAQRPGGNAPRRAVAALRAICLMAAARCFSPAAAALLIFTRTYALRRRGGARRCCTPRTHDGAFYR</sequence>
<comment type="caution">
    <text evidence="2">The sequence shown here is derived from an EMBL/GenBank/DDBJ whole genome shotgun (WGS) entry which is preliminary data.</text>
</comment>
<dbReference type="EMBL" id="BMAW01100588">
    <property type="protein sequence ID" value="GFS95793.1"/>
    <property type="molecule type" value="Genomic_DNA"/>
</dbReference>
<name>A0A8X6N681_NEPPI</name>
<dbReference type="AlphaFoldDB" id="A0A8X6N681"/>
<evidence type="ECO:0000313" key="2">
    <source>
        <dbReference type="EMBL" id="GFS95793.1"/>
    </source>
</evidence>
<keyword evidence="1" id="KW-0472">Membrane</keyword>
<evidence type="ECO:0000256" key="1">
    <source>
        <dbReference type="SAM" id="Phobius"/>
    </source>
</evidence>
<keyword evidence="3" id="KW-1185">Reference proteome</keyword>
<protein>
    <submittedName>
        <fullName evidence="2">Uncharacterized protein</fullName>
    </submittedName>
</protein>
<organism evidence="2 3">
    <name type="scientific">Nephila pilipes</name>
    <name type="common">Giant wood spider</name>
    <name type="synonym">Nephila maculata</name>
    <dbReference type="NCBI Taxonomy" id="299642"/>
    <lineage>
        <taxon>Eukaryota</taxon>
        <taxon>Metazoa</taxon>
        <taxon>Ecdysozoa</taxon>
        <taxon>Arthropoda</taxon>
        <taxon>Chelicerata</taxon>
        <taxon>Arachnida</taxon>
        <taxon>Araneae</taxon>
        <taxon>Araneomorphae</taxon>
        <taxon>Entelegynae</taxon>
        <taxon>Araneoidea</taxon>
        <taxon>Nephilidae</taxon>
        <taxon>Nephila</taxon>
    </lineage>
</organism>
<keyword evidence="1" id="KW-0812">Transmembrane</keyword>